<dbReference type="PRINTS" id="PR00947">
    <property type="entry name" value="CUTICLE"/>
</dbReference>
<protein>
    <submittedName>
        <fullName evidence="4">Uncharacterized protein</fullName>
    </submittedName>
</protein>
<dbReference type="GO" id="GO:0062129">
    <property type="term" value="C:chitin-based extracellular matrix"/>
    <property type="evidence" value="ECO:0007669"/>
    <property type="project" value="TreeGrafter"/>
</dbReference>
<dbReference type="PROSITE" id="PS00233">
    <property type="entry name" value="CHIT_BIND_RR_1"/>
    <property type="match status" value="1"/>
</dbReference>
<keyword evidence="5" id="KW-1185">Reference proteome</keyword>
<evidence type="ECO:0000313" key="4">
    <source>
        <dbReference type="EMBL" id="KAK0160621.1"/>
    </source>
</evidence>
<proteinExistence type="predicted"/>
<reference evidence="4" key="1">
    <citation type="journal article" date="2023" name="bioRxiv">
        <title>Scaffold-level genome assemblies of two parasitoid biocontrol wasps reveal the parthenogenesis mechanism and an associated novel virus.</title>
        <authorList>
            <person name="Inwood S."/>
            <person name="Skelly J."/>
            <person name="Guhlin J."/>
            <person name="Harrop T."/>
            <person name="Goldson S."/>
            <person name="Dearden P."/>
        </authorList>
    </citation>
    <scope>NUCLEOTIDE SEQUENCE</scope>
    <source>
        <strain evidence="4">Irish</strain>
        <tissue evidence="4">Whole body</tissue>
    </source>
</reference>
<sequence length="138" mass="14858">MYKLGLVALAGFVCAIVAAPVEQSSPIAIVKDERDGPNPDGSYLYHFETENGINAREEGHLVQSDNAEEGDAMDVQGSFSYPGDDGTIYTITYTAGKDGFKPEGAHIPTSPPIPKEIMESLEYNAAHPEENNDGAQKR</sequence>
<organism evidence="4 5">
    <name type="scientific">Microctonus aethiopoides</name>
    <dbReference type="NCBI Taxonomy" id="144406"/>
    <lineage>
        <taxon>Eukaryota</taxon>
        <taxon>Metazoa</taxon>
        <taxon>Ecdysozoa</taxon>
        <taxon>Arthropoda</taxon>
        <taxon>Hexapoda</taxon>
        <taxon>Insecta</taxon>
        <taxon>Pterygota</taxon>
        <taxon>Neoptera</taxon>
        <taxon>Endopterygota</taxon>
        <taxon>Hymenoptera</taxon>
        <taxon>Apocrita</taxon>
        <taxon>Ichneumonoidea</taxon>
        <taxon>Braconidae</taxon>
        <taxon>Euphorinae</taxon>
        <taxon>Microctonus</taxon>
    </lineage>
</organism>
<keyword evidence="1 2" id="KW-0193">Cuticle</keyword>
<dbReference type="PANTHER" id="PTHR10380:SF173">
    <property type="entry name" value="CUTICULAR PROTEIN 47EF, ISOFORM C-RELATED"/>
    <property type="match status" value="1"/>
</dbReference>
<evidence type="ECO:0000256" key="2">
    <source>
        <dbReference type="PROSITE-ProRule" id="PRU00497"/>
    </source>
</evidence>
<dbReference type="Pfam" id="PF00379">
    <property type="entry name" value="Chitin_bind_4"/>
    <property type="match status" value="1"/>
</dbReference>
<dbReference type="PANTHER" id="PTHR10380">
    <property type="entry name" value="CUTICLE PROTEIN"/>
    <property type="match status" value="1"/>
</dbReference>
<dbReference type="InterPro" id="IPR031311">
    <property type="entry name" value="CHIT_BIND_RR_consensus"/>
</dbReference>
<evidence type="ECO:0000256" key="1">
    <source>
        <dbReference type="ARBA" id="ARBA00022460"/>
    </source>
</evidence>
<evidence type="ECO:0000256" key="3">
    <source>
        <dbReference type="SAM" id="SignalP"/>
    </source>
</evidence>
<dbReference type="GO" id="GO:0008010">
    <property type="term" value="F:structural constituent of chitin-based larval cuticle"/>
    <property type="evidence" value="ECO:0007669"/>
    <property type="project" value="TreeGrafter"/>
</dbReference>
<dbReference type="InterPro" id="IPR000618">
    <property type="entry name" value="Insect_cuticle"/>
</dbReference>
<dbReference type="Proteomes" id="UP001168990">
    <property type="component" value="Unassembled WGS sequence"/>
</dbReference>
<dbReference type="AlphaFoldDB" id="A0AA39F0Z9"/>
<dbReference type="PROSITE" id="PS51155">
    <property type="entry name" value="CHIT_BIND_RR_2"/>
    <property type="match status" value="1"/>
</dbReference>
<keyword evidence="3" id="KW-0732">Signal</keyword>
<feature type="chain" id="PRO_5041214222" evidence="3">
    <location>
        <begin position="19"/>
        <end position="138"/>
    </location>
</feature>
<evidence type="ECO:0000313" key="5">
    <source>
        <dbReference type="Proteomes" id="UP001168990"/>
    </source>
</evidence>
<accession>A0AA39F0Z9</accession>
<feature type="signal peptide" evidence="3">
    <location>
        <begin position="1"/>
        <end position="18"/>
    </location>
</feature>
<dbReference type="InterPro" id="IPR050468">
    <property type="entry name" value="Cuticle_Struct_Prot"/>
</dbReference>
<gene>
    <name evidence="4" type="ORF">PV328_008012</name>
</gene>
<name>A0AA39F0Z9_9HYME</name>
<dbReference type="EMBL" id="JAQQBS010001423">
    <property type="protein sequence ID" value="KAK0160621.1"/>
    <property type="molecule type" value="Genomic_DNA"/>
</dbReference>
<comment type="caution">
    <text evidence="4">The sequence shown here is derived from an EMBL/GenBank/DDBJ whole genome shotgun (WGS) entry which is preliminary data.</text>
</comment>
<reference evidence="4" key="2">
    <citation type="submission" date="2023-03" db="EMBL/GenBank/DDBJ databases">
        <authorList>
            <person name="Inwood S.N."/>
            <person name="Skelly J.G."/>
            <person name="Guhlin J."/>
            <person name="Harrop T.W.R."/>
            <person name="Goldson S.G."/>
            <person name="Dearden P.K."/>
        </authorList>
    </citation>
    <scope>NUCLEOTIDE SEQUENCE</scope>
    <source>
        <strain evidence="4">Irish</strain>
        <tissue evidence="4">Whole body</tissue>
    </source>
</reference>